<dbReference type="EMBL" id="JARACI010000866">
    <property type="protein sequence ID" value="MDD9206374.1"/>
    <property type="molecule type" value="Genomic_DNA"/>
</dbReference>
<evidence type="ECO:0000256" key="1">
    <source>
        <dbReference type="ARBA" id="ARBA00022723"/>
    </source>
</evidence>
<keyword evidence="4" id="KW-1185">Reference proteome</keyword>
<feature type="domain" description="Plastocyanin-like" evidence="2">
    <location>
        <begin position="7"/>
        <end position="35"/>
    </location>
</feature>
<reference evidence="3" key="1">
    <citation type="submission" date="2023-02" db="EMBL/GenBank/DDBJ databases">
        <title>Georgenia sp.10Sc9-8, isolated from a soil sample collected from the Taklamakan desert.</title>
        <authorList>
            <person name="Liu S."/>
        </authorList>
    </citation>
    <scope>NUCLEOTIDE SEQUENCE</scope>
    <source>
        <strain evidence="3">10Sc9-8</strain>
    </source>
</reference>
<dbReference type="InterPro" id="IPR008972">
    <property type="entry name" value="Cupredoxin"/>
</dbReference>
<dbReference type="InterPro" id="IPR002355">
    <property type="entry name" value="Cu_oxidase_Cu_BS"/>
</dbReference>
<keyword evidence="1" id="KW-0479">Metal-binding</keyword>
<evidence type="ECO:0000313" key="4">
    <source>
        <dbReference type="Proteomes" id="UP001165561"/>
    </source>
</evidence>
<evidence type="ECO:0000313" key="3">
    <source>
        <dbReference type="EMBL" id="MDD9206374.1"/>
    </source>
</evidence>
<evidence type="ECO:0000259" key="2">
    <source>
        <dbReference type="Pfam" id="PF07731"/>
    </source>
</evidence>
<dbReference type="SUPFAM" id="SSF49503">
    <property type="entry name" value="Cupredoxins"/>
    <property type="match status" value="1"/>
</dbReference>
<dbReference type="Proteomes" id="UP001165561">
    <property type="component" value="Unassembled WGS sequence"/>
</dbReference>
<accession>A0ABT5TWD0</accession>
<comment type="caution">
    <text evidence="3">The sequence shown here is derived from an EMBL/GenBank/DDBJ whole genome shotgun (WGS) entry which is preliminary data.</text>
</comment>
<dbReference type="PROSITE" id="PS00080">
    <property type="entry name" value="MULTICOPPER_OXIDASE2"/>
    <property type="match status" value="1"/>
</dbReference>
<gene>
    <name evidence="3" type="ORF">PU560_07820</name>
</gene>
<organism evidence="3 4">
    <name type="scientific">Georgenia halotolerans</name>
    <dbReference type="NCBI Taxonomy" id="3028317"/>
    <lineage>
        <taxon>Bacteria</taxon>
        <taxon>Bacillati</taxon>
        <taxon>Actinomycetota</taxon>
        <taxon>Actinomycetes</taxon>
        <taxon>Micrococcales</taxon>
        <taxon>Bogoriellaceae</taxon>
        <taxon>Georgenia</taxon>
    </lineage>
</organism>
<sequence length="50" mass="5723">MRFEDYADPDTPYMYHCHFLRHEDGGLMGQFLVLDEGMAPGMPVGGHEDH</sequence>
<dbReference type="Pfam" id="PF07731">
    <property type="entry name" value="Cu-oxidase_2"/>
    <property type="match status" value="1"/>
</dbReference>
<name>A0ABT5TWD0_9MICO</name>
<protein>
    <submittedName>
        <fullName evidence="3">Multicopper oxidase domain-containing protein</fullName>
    </submittedName>
</protein>
<proteinExistence type="predicted"/>
<feature type="non-terminal residue" evidence="3">
    <location>
        <position position="1"/>
    </location>
</feature>
<dbReference type="InterPro" id="IPR011706">
    <property type="entry name" value="Cu-oxidase_C"/>
</dbReference>
<dbReference type="Gene3D" id="2.60.40.420">
    <property type="entry name" value="Cupredoxins - blue copper proteins"/>
    <property type="match status" value="1"/>
</dbReference>